<keyword evidence="7" id="KW-0418">Kinase</keyword>
<dbReference type="PROSITE" id="PS50110">
    <property type="entry name" value="RESPONSE_REGULATORY"/>
    <property type="match status" value="1"/>
</dbReference>
<dbReference type="InterPro" id="IPR004358">
    <property type="entry name" value="Sig_transdc_His_kin-like_C"/>
</dbReference>
<proteinExistence type="predicted"/>
<reference evidence="7 8" key="1">
    <citation type="submission" date="2018-07" db="EMBL/GenBank/DDBJ databases">
        <title>Genomic Encyclopedia of Type Strains, Phase IV (KMG-IV): sequencing the most valuable type-strain genomes for metagenomic binning, comparative biology and taxonomic classification.</title>
        <authorList>
            <person name="Goeker M."/>
        </authorList>
    </citation>
    <scope>NUCLEOTIDE SEQUENCE [LARGE SCALE GENOMIC DNA]</scope>
    <source>
        <strain evidence="7 8">DSM 21634</strain>
    </source>
</reference>
<comment type="catalytic activity">
    <reaction evidence="1">
        <text>ATP + protein L-histidine = ADP + protein N-phospho-L-histidine.</text>
        <dbReference type="EC" id="2.7.13.3"/>
    </reaction>
</comment>
<dbReference type="PRINTS" id="PR00344">
    <property type="entry name" value="BCTRLSENSOR"/>
</dbReference>
<dbReference type="InterPro" id="IPR003661">
    <property type="entry name" value="HisK_dim/P_dom"/>
</dbReference>
<feature type="modified residue" description="4-aspartylphosphate" evidence="4">
    <location>
        <position position="664"/>
    </location>
</feature>
<dbReference type="SMART" id="SM00387">
    <property type="entry name" value="HATPase_c"/>
    <property type="match status" value="1"/>
</dbReference>
<dbReference type="PANTHER" id="PTHR43065:SF49">
    <property type="entry name" value="HISTIDINE KINASE"/>
    <property type="match status" value="1"/>
</dbReference>
<evidence type="ECO:0000256" key="4">
    <source>
        <dbReference type="PROSITE-ProRule" id="PRU00169"/>
    </source>
</evidence>
<dbReference type="Pfam" id="PF00072">
    <property type="entry name" value="Response_reg"/>
    <property type="match status" value="1"/>
</dbReference>
<feature type="domain" description="Response regulatory" evidence="6">
    <location>
        <begin position="614"/>
        <end position="724"/>
    </location>
</feature>
<dbReference type="InterPro" id="IPR001789">
    <property type="entry name" value="Sig_transdc_resp-reg_receiver"/>
</dbReference>
<evidence type="ECO:0000256" key="3">
    <source>
        <dbReference type="ARBA" id="ARBA00022553"/>
    </source>
</evidence>
<dbReference type="InterPro" id="IPR005467">
    <property type="entry name" value="His_kinase_dom"/>
</dbReference>
<organism evidence="7 8">
    <name type="scientific">Pseudorhodoferax soli</name>
    <dbReference type="NCBI Taxonomy" id="545864"/>
    <lineage>
        <taxon>Bacteria</taxon>
        <taxon>Pseudomonadati</taxon>
        <taxon>Pseudomonadota</taxon>
        <taxon>Betaproteobacteria</taxon>
        <taxon>Burkholderiales</taxon>
        <taxon>Comamonadaceae</taxon>
    </lineage>
</organism>
<dbReference type="OrthoDB" id="9177042at2"/>
<sequence>MSIRKRLLLLVIAVWLPAAAGFGMLTWYTHNEQVAGTRRQVQEYGLRVSTTVERELDRRTVLAQALASSGEARNGDFARLHEEARSATAGADSWALLVDTGAQILNTRAPYPGPRVPRAKPLALAETGPKVLFVAKAPVARTPAITVFVPVPGMVPQHYNVGVAFEPAVLQQALDANPGPFQALAAVVDSEQVIMARSRDPGKWFGVSASPAFKQRILSGGTGFAESTTLDGVRSMTYLSPPNAYGWSVIVSVPMSALEAAAQQASAKAVGAAALLLAFGLLLALSGMRKIGRTVDALQSAAGDLAHHRVPPRLLTGVSEVDQIAGALHEAGLRAQASNATLERRVREAVTHAQDAQAQLLQSQKLELVGRLTAGVAHDFNNLLQTIVTAHHLLLRRVTDGPERRTLDGAVRAVAKARDLVKQLMTFGRVQLLEPTAVSIPDVVLKSQELTRTAVGEAIVLSTSLEPGLPAVHVDAVQFEMALLNLVFNARDAMPAGGHIDIAAQEAQAEETAHLGPGRFVRVEVADTGSGMSEEVRARAFEPYFTTKPVGSGSGIGLAQVHAFAKQSGGDIGLSSHLGVGTRIRLYLPVATARPDAAAVVPQAAPPAPMAGVRILMVEDDKLVSAMVASALEEEGYAVRRCATADEALGVLQAGNAFDILFTDVVMPGRMNGVDLARWCAAERPGIAIVVSTGYAENLQEFSATVLRKPYETGALFAALEEACKRKAVAA</sequence>
<dbReference type="Gene3D" id="3.40.50.2300">
    <property type="match status" value="1"/>
</dbReference>
<evidence type="ECO:0000259" key="5">
    <source>
        <dbReference type="PROSITE" id="PS50109"/>
    </source>
</evidence>
<dbReference type="EC" id="2.7.13.3" evidence="2"/>
<dbReference type="SUPFAM" id="SSF55874">
    <property type="entry name" value="ATPase domain of HSP90 chaperone/DNA topoisomerase II/histidine kinase"/>
    <property type="match status" value="1"/>
</dbReference>
<accession>A0A368XZJ7</accession>
<dbReference type="SUPFAM" id="SSF52172">
    <property type="entry name" value="CheY-like"/>
    <property type="match status" value="1"/>
</dbReference>
<keyword evidence="7" id="KW-0808">Transferase</keyword>
<dbReference type="InterPro" id="IPR003594">
    <property type="entry name" value="HATPase_dom"/>
</dbReference>
<evidence type="ECO:0000259" key="6">
    <source>
        <dbReference type="PROSITE" id="PS50110"/>
    </source>
</evidence>
<dbReference type="SMART" id="SM00388">
    <property type="entry name" value="HisKA"/>
    <property type="match status" value="1"/>
</dbReference>
<dbReference type="GO" id="GO:0000155">
    <property type="term" value="F:phosphorelay sensor kinase activity"/>
    <property type="evidence" value="ECO:0007669"/>
    <property type="project" value="InterPro"/>
</dbReference>
<evidence type="ECO:0000313" key="8">
    <source>
        <dbReference type="Proteomes" id="UP000252884"/>
    </source>
</evidence>
<dbReference type="Gene3D" id="3.30.565.10">
    <property type="entry name" value="Histidine kinase-like ATPase, C-terminal domain"/>
    <property type="match status" value="1"/>
</dbReference>
<keyword evidence="3 4" id="KW-0597">Phosphoprotein</keyword>
<evidence type="ECO:0000313" key="7">
    <source>
        <dbReference type="EMBL" id="RCW72468.1"/>
    </source>
</evidence>
<dbReference type="AlphaFoldDB" id="A0A368XZJ7"/>
<dbReference type="InterPro" id="IPR036097">
    <property type="entry name" value="HisK_dim/P_sf"/>
</dbReference>
<protein>
    <recommendedName>
        <fullName evidence="2">histidine kinase</fullName>
        <ecNumber evidence="2">2.7.13.3</ecNumber>
    </recommendedName>
</protein>
<dbReference type="Gene3D" id="1.10.287.130">
    <property type="match status" value="1"/>
</dbReference>
<name>A0A368XZJ7_9BURK</name>
<dbReference type="EMBL" id="QPJK01000003">
    <property type="protein sequence ID" value="RCW72468.1"/>
    <property type="molecule type" value="Genomic_DNA"/>
</dbReference>
<dbReference type="CDD" id="cd18774">
    <property type="entry name" value="PDC2_HK_sensor"/>
    <property type="match status" value="1"/>
</dbReference>
<dbReference type="SMART" id="SM00448">
    <property type="entry name" value="REC"/>
    <property type="match status" value="1"/>
</dbReference>
<dbReference type="PANTHER" id="PTHR43065">
    <property type="entry name" value="SENSOR HISTIDINE KINASE"/>
    <property type="match status" value="1"/>
</dbReference>
<dbReference type="Pfam" id="PF02518">
    <property type="entry name" value="HATPase_c"/>
    <property type="match status" value="1"/>
</dbReference>
<dbReference type="PROSITE" id="PS50109">
    <property type="entry name" value="HIS_KIN"/>
    <property type="match status" value="1"/>
</dbReference>
<evidence type="ECO:0000256" key="1">
    <source>
        <dbReference type="ARBA" id="ARBA00000085"/>
    </source>
</evidence>
<feature type="domain" description="Histidine kinase" evidence="5">
    <location>
        <begin position="375"/>
        <end position="592"/>
    </location>
</feature>
<dbReference type="SUPFAM" id="SSF47384">
    <property type="entry name" value="Homodimeric domain of signal transducing histidine kinase"/>
    <property type="match status" value="1"/>
</dbReference>
<evidence type="ECO:0000256" key="2">
    <source>
        <dbReference type="ARBA" id="ARBA00012438"/>
    </source>
</evidence>
<dbReference type="InterPro" id="IPR036890">
    <property type="entry name" value="HATPase_C_sf"/>
</dbReference>
<dbReference type="InterPro" id="IPR011006">
    <property type="entry name" value="CheY-like_superfamily"/>
</dbReference>
<gene>
    <name evidence="7" type="ORF">DES41_10373</name>
</gene>
<comment type="caution">
    <text evidence="7">The sequence shown here is derived from an EMBL/GenBank/DDBJ whole genome shotgun (WGS) entry which is preliminary data.</text>
</comment>
<dbReference type="RefSeq" id="WP_114467902.1">
    <property type="nucleotide sequence ID" value="NZ_QPJK01000003.1"/>
</dbReference>
<dbReference type="Proteomes" id="UP000252884">
    <property type="component" value="Unassembled WGS sequence"/>
</dbReference>
<keyword evidence="8" id="KW-1185">Reference proteome</keyword>